<protein>
    <recommendedName>
        <fullName evidence="9">RNA polymerase sigma-70 factor</fullName>
    </recommendedName>
</protein>
<dbReference type="InterPro" id="IPR013324">
    <property type="entry name" value="RNA_pol_sigma_r3/r4-like"/>
</dbReference>
<dbReference type="InterPro" id="IPR013325">
    <property type="entry name" value="RNA_pol_sigma_r2"/>
</dbReference>
<keyword evidence="3" id="KW-0731">Sigma factor</keyword>
<evidence type="ECO:0008006" key="9">
    <source>
        <dbReference type="Google" id="ProtNLM"/>
    </source>
</evidence>
<gene>
    <name evidence="7" type="ORF">DC487_09530</name>
</gene>
<evidence type="ECO:0000256" key="1">
    <source>
        <dbReference type="ARBA" id="ARBA00010641"/>
    </source>
</evidence>
<dbReference type="Gene3D" id="1.10.1740.10">
    <property type="match status" value="1"/>
</dbReference>
<dbReference type="Gene3D" id="1.10.10.10">
    <property type="entry name" value="Winged helix-like DNA-binding domain superfamily/Winged helix DNA-binding domain"/>
    <property type="match status" value="1"/>
</dbReference>
<evidence type="ECO:0000259" key="6">
    <source>
        <dbReference type="Pfam" id="PF08281"/>
    </source>
</evidence>
<keyword evidence="4" id="KW-0804">Transcription</keyword>
<dbReference type="SUPFAM" id="SSF88659">
    <property type="entry name" value="Sigma3 and sigma4 domains of RNA polymerase sigma factors"/>
    <property type="match status" value="1"/>
</dbReference>
<dbReference type="OrthoDB" id="654988at2"/>
<dbReference type="EMBL" id="QDKG01000003">
    <property type="protein sequence ID" value="PVH25160.1"/>
    <property type="molecule type" value="Genomic_DNA"/>
</dbReference>
<dbReference type="AlphaFoldDB" id="A0A2T8HID6"/>
<dbReference type="InterPro" id="IPR013249">
    <property type="entry name" value="RNA_pol_sigma70_r4_t2"/>
</dbReference>
<dbReference type="PANTHER" id="PTHR43133">
    <property type="entry name" value="RNA POLYMERASE ECF-TYPE SIGMA FACTO"/>
    <property type="match status" value="1"/>
</dbReference>
<proteinExistence type="inferred from homology"/>
<dbReference type="GO" id="GO:0006352">
    <property type="term" value="P:DNA-templated transcription initiation"/>
    <property type="evidence" value="ECO:0007669"/>
    <property type="project" value="InterPro"/>
</dbReference>
<dbReference type="Pfam" id="PF08281">
    <property type="entry name" value="Sigma70_r4_2"/>
    <property type="match status" value="1"/>
</dbReference>
<evidence type="ECO:0000256" key="4">
    <source>
        <dbReference type="ARBA" id="ARBA00023163"/>
    </source>
</evidence>
<dbReference type="InterPro" id="IPR039425">
    <property type="entry name" value="RNA_pol_sigma-70-like"/>
</dbReference>
<comment type="caution">
    <text evidence="7">The sequence shown here is derived from an EMBL/GenBank/DDBJ whole genome shotgun (WGS) entry which is preliminary data.</text>
</comment>
<reference evidence="7 8" key="1">
    <citation type="submission" date="2018-04" db="EMBL/GenBank/DDBJ databases">
        <title>Sphingobacterium cortibacter sp. nov.</title>
        <authorList>
            <person name="Li Y."/>
        </authorList>
    </citation>
    <scope>NUCLEOTIDE SEQUENCE [LARGE SCALE GENOMIC DNA]</scope>
    <source>
        <strain evidence="7 8">2c-3</strain>
    </source>
</reference>
<dbReference type="RefSeq" id="WP_116775749.1">
    <property type="nucleotide sequence ID" value="NZ_QDKG01000003.1"/>
</dbReference>
<feature type="domain" description="RNA polymerase sigma-70 region 2" evidence="5">
    <location>
        <begin position="11"/>
        <end position="75"/>
    </location>
</feature>
<keyword evidence="8" id="KW-1185">Reference proteome</keyword>
<evidence type="ECO:0000259" key="5">
    <source>
        <dbReference type="Pfam" id="PF04542"/>
    </source>
</evidence>
<evidence type="ECO:0000256" key="3">
    <source>
        <dbReference type="ARBA" id="ARBA00023082"/>
    </source>
</evidence>
<dbReference type="GO" id="GO:0003677">
    <property type="term" value="F:DNA binding"/>
    <property type="evidence" value="ECO:0007669"/>
    <property type="project" value="InterPro"/>
</dbReference>
<dbReference type="Pfam" id="PF04542">
    <property type="entry name" value="Sigma70_r2"/>
    <property type="match status" value="1"/>
</dbReference>
<dbReference type="InterPro" id="IPR014284">
    <property type="entry name" value="RNA_pol_sigma-70_dom"/>
</dbReference>
<dbReference type="PANTHER" id="PTHR43133:SF46">
    <property type="entry name" value="RNA POLYMERASE SIGMA-70 FACTOR ECF SUBFAMILY"/>
    <property type="match status" value="1"/>
</dbReference>
<dbReference type="Proteomes" id="UP000245627">
    <property type="component" value="Unassembled WGS sequence"/>
</dbReference>
<name>A0A2T8HID6_9SPHI</name>
<dbReference type="GO" id="GO:0016987">
    <property type="term" value="F:sigma factor activity"/>
    <property type="evidence" value="ECO:0007669"/>
    <property type="project" value="UniProtKB-KW"/>
</dbReference>
<evidence type="ECO:0000256" key="2">
    <source>
        <dbReference type="ARBA" id="ARBA00023015"/>
    </source>
</evidence>
<keyword evidence="2" id="KW-0805">Transcription regulation</keyword>
<dbReference type="SUPFAM" id="SSF88946">
    <property type="entry name" value="Sigma2 domain of RNA polymerase sigma factors"/>
    <property type="match status" value="1"/>
</dbReference>
<comment type="similarity">
    <text evidence="1">Belongs to the sigma-70 factor family. ECF subfamily.</text>
</comment>
<feature type="domain" description="RNA polymerase sigma factor 70 region 4 type 2" evidence="6">
    <location>
        <begin position="113"/>
        <end position="160"/>
    </location>
</feature>
<evidence type="ECO:0000313" key="7">
    <source>
        <dbReference type="EMBL" id="PVH25160.1"/>
    </source>
</evidence>
<organism evidence="7 8">
    <name type="scientific">Sphingobacterium corticibacter</name>
    <dbReference type="NCBI Taxonomy" id="2171749"/>
    <lineage>
        <taxon>Bacteria</taxon>
        <taxon>Pseudomonadati</taxon>
        <taxon>Bacteroidota</taxon>
        <taxon>Sphingobacteriia</taxon>
        <taxon>Sphingobacteriales</taxon>
        <taxon>Sphingobacteriaceae</taxon>
        <taxon>Sphingobacterium</taxon>
    </lineage>
</organism>
<evidence type="ECO:0000313" key="8">
    <source>
        <dbReference type="Proteomes" id="UP000245627"/>
    </source>
</evidence>
<dbReference type="InterPro" id="IPR007627">
    <property type="entry name" value="RNA_pol_sigma70_r2"/>
</dbReference>
<dbReference type="InterPro" id="IPR036388">
    <property type="entry name" value="WH-like_DNA-bd_sf"/>
</dbReference>
<dbReference type="NCBIfam" id="TIGR02937">
    <property type="entry name" value="sigma70-ECF"/>
    <property type="match status" value="1"/>
</dbReference>
<sequence length="188" mass="22084">MVSCDFDFDLLYKAHAATLLNIAIRKLGDKDQAMDVVQDLFVDLWQRKSMINITSEPRNYLISALYHKIFQHFRKVGVNDKHIAHFTLLQTVDHEQLEEADIEESHESMIQHIDNSVTQMPPRMRRIFQLKYYQSYSNQEIASLLGISNQTVKNQLCKSLDQVRKELAKKKVHDTVFLLPMLSYFLLR</sequence>
<accession>A0A2T8HID6</accession>